<protein>
    <submittedName>
        <fullName evidence="1">Uncharacterized protein</fullName>
    </submittedName>
</protein>
<sequence length="157" mass="18256">MRKENVPGVEEDEVTITDVRTGNEEISKQQGMVSGQLEDVDMQIVRGEETRKKMGLGQGIGKQESMIGVVTRRRNLMPKFGPFTCRCNTHDSRKKNKNRLPIWHLPTWFQRTRLHEAMKVGFMEKYQFIVWKWTETCNLLRCDEMHMPLVGLTCVTG</sequence>
<evidence type="ECO:0000313" key="1">
    <source>
        <dbReference type="EMBL" id="KAI5676450.1"/>
    </source>
</evidence>
<keyword evidence="2" id="KW-1185">Reference proteome</keyword>
<proteinExistence type="predicted"/>
<accession>A0ACC0BUV4</accession>
<comment type="caution">
    <text evidence="1">The sequence shown here is derived from an EMBL/GenBank/DDBJ whole genome shotgun (WGS) entry which is preliminary data.</text>
</comment>
<gene>
    <name evidence="1" type="ORF">M9H77_07400</name>
</gene>
<dbReference type="EMBL" id="CM044702">
    <property type="protein sequence ID" value="KAI5676450.1"/>
    <property type="molecule type" value="Genomic_DNA"/>
</dbReference>
<organism evidence="1 2">
    <name type="scientific">Catharanthus roseus</name>
    <name type="common">Madagascar periwinkle</name>
    <name type="synonym">Vinca rosea</name>
    <dbReference type="NCBI Taxonomy" id="4058"/>
    <lineage>
        <taxon>Eukaryota</taxon>
        <taxon>Viridiplantae</taxon>
        <taxon>Streptophyta</taxon>
        <taxon>Embryophyta</taxon>
        <taxon>Tracheophyta</taxon>
        <taxon>Spermatophyta</taxon>
        <taxon>Magnoliopsida</taxon>
        <taxon>eudicotyledons</taxon>
        <taxon>Gunneridae</taxon>
        <taxon>Pentapetalae</taxon>
        <taxon>asterids</taxon>
        <taxon>lamiids</taxon>
        <taxon>Gentianales</taxon>
        <taxon>Apocynaceae</taxon>
        <taxon>Rauvolfioideae</taxon>
        <taxon>Vinceae</taxon>
        <taxon>Catharanthinae</taxon>
        <taxon>Catharanthus</taxon>
    </lineage>
</organism>
<dbReference type="Proteomes" id="UP001060085">
    <property type="component" value="Linkage Group LG02"/>
</dbReference>
<name>A0ACC0BUV4_CATRO</name>
<reference evidence="2" key="1">
    <citation type="journal article" date="2023" name="Nat. Plants">
        <title>Single-cell RNA sequencing provides a high-resolution roadmap for understanding the multicellular compartmentation of specialized metabolism.</title>
        <authorList>
            <person name="Sun S."/>
            <person name="Shen X."/>
            <person name="Li Y."/>
            <person name="Li Y."/>
            <person name="Wang S."/>
            <person name="Li R."/>
            <person name="Zhang H."/>
            <person name="Shen G."/>
            <person name="Guo B."/>
            <person name="Wei J."/>
            <person name="Xu J."/>
            <person name="St-Pierre B."/>
            <person name="Chen S."/>
            <person name="Sun C."/>
        </authorList>
    </citation>
    <scope>NUCLEOTIDE SEQUENCE [LARGE SCALE GENOMIC DNA]</scope>
</reference>
<evidence type="ECO:0000313" key="2">
    <source>
        <dbReference type="Proteomes" id="UP001060085"/>
    </source>
</evidence>